<dbReference type="PRINTS" id="PR00367">
    <property type="entry name" value="ETHRSPELEMNT"/>
</dbReference>
<dbReference type="SMART" id="SM00380">
    <property type="entry name" value="AP2"/>
    <property type="match status" value="1"/>
</dbReference>
<dbReference type="GO" id="GO:0006952">
    <property type="term" value="P:defense response"/>
    <property type="evidence" value="ECO:0007669"/>
    <property type="project" value="UniProtKB-KW"/>
</dbReference>
<dbReference type="Pfam" id="PF00847">
    <property type="entry name" value="AP2"/>
    <property type="match status" value="1"/>
</dbReference>
<name>A0A9E9BYW6_NOTNI</name>
<dbReference type="PANTHER" id="PTHR31190:SF499">
    <property type="entry name" value="ETHYLENE-RESPONSIVE TRANSCRIPTION FACTOR ERF105"/>
    <property type="match status" value="1"/>
</dbReference>
<evidence type="ECO:0000256" key="2">
    <source>
        <dbReference type="ARBA" id="ARBA00022745"/>
    </source>
</evidence>
<comment type="subcellular location">
    <subcellularLocation>
        <location evidence="1">Nucleus</location>
    </subcellularLocation>
</comment>
<protein>
    <submittedName>
        <fullName evidence="11">Transcription factor ERF65</fullName>
    </submittedName>
</protein>
<dbReference type="InterPro" id="IPR001471">
    <property type="entry name" value="AP2/ERF_dom"/>
</dbReference>
<organism evidence="11">
    <name type="scientific">Nothapodytes nimmoniana</name>
    <name type="common">Nothapodytes foetida</name>
    <dbReference type="NCBI Taxonomy" id="159386"/>
    <lineage>
        <taxon>Eukaryota</taxon>
        <taxon>Viridiplantae</taxon>
        <taxon>Streptophyta</taxon>
        <taxon>Embryophyta</taxon>
        <taxon>Tracheophyta</taxon>
        <taxon>Spermatophyta</taxon>
        <taxon>Magnoliopsida</taxon>
        <taxon>eudicotyledons</taxon>
        <taxon>Gunneridae</taxon>
        <taxon>Pentapetalae</taxon>
        <taxon>asterids</taxon>
        <taxon>lamiids</taxon>
        <taxon>Icacinales</taxon>
        <taxon>Icacinaceae</taxon>
        <taxon>Nothapodytes</taxon>
    </lineage>
</organism>
<evidence type="ECO:0000256" key="7">
    <source>
        <dbReference type="ARBA" id="ARBA00023163"/>
    </source>
</evidence>
<accession>A0A9E9BYW6</accession>
<dbReference type="CDD" id="cd00018">
    <property type="entry name" value="AP2"/>
    <property type="match status" value="1"/>
</dbReference>
<dbReference type="Gene3D" id="3.30.730.10">
    <property type="entry name" value="AP2/ERF domain"/>
    <property type="match status" value="1"/>
</dbReference>
<keyword evidence="2" id="KW-0936">Ethylene signaling pathway</keyword>
<dbReference type="SUPFAM" id="SSF54171">
    <property type="entry name" value="DNA-binding domain"/>
    <property type="match status" value="1"/>
</dbReference>
<dbReference type="GO" id="GO:0003700">
    <property type="term" value="F:DNA-binding transcription factor activity"/>
    <property type="evidence" value="ECO:0007669"/>
    <property type="project" value="InterPro"/>
</dbReference>
<feature type="domain" description="AP2/ERF" evidence="10">
    <location>
        <begin position="88"/>
        <end position="146"/>
    </location>
</feature>
<feature type="compositionally biased region" description="Basic and acidic residues" evidence="9">
    <location>
        <begin position="73"/>
        <end position="87"/>
    </location>
</feature>
<evidence type="ECO:0000256" key="3">
    <source>
        <dbReference type="ARBA" id="ARBA00022821"/>
    </source>
</evidence>
<dbReference type="GO" id="GO:0009873">
    <property type="term" value="P:ethylene-activated signaling pathway"/>
    <property type="evidence" value="ECO:0007669"/>
    <property type="project" value="UniProtKB-KW"/>
</dbReference>
<dbReference type="InterPro" id="IPR036955">
    <property type="entry name" value="AP2/ERF_dom_sf"/>
</dbReference>
<feature type="region of interest" description="Disordered" evidence="9">
    <location>
        <begin position="154"/>
        <end position="205"/>
    </location>
</feature>
<evidence type="ECO:0000256" key="5">
    <source>
        <dbReference type="ARBA" id="ARBA00023125"/>
    </source>
</evidence>
<evidence type="ECO:0000256" key="4">
    <source>
        <dbReference type="ARBA" id="ARBA00023015"/>
    </source>
</evidence>
<feature type="compositionally biased region" description="Basic and acidic residues" evidence="9">
    <location>
        <begin position="169"/>
        <end position="190"/>
    </location>
</feature>
<evidence type="ECO:0000256" key="1">
    <source>
        <dbReference type="ARBA" id="ARBA00004123"/>
    </source>
</evidence>
<dbReference type="PROSITE" id="PS51032">
    <property type="entry name" value="AP2_ERF"/>
    <property type="match status" value="1"/>
</dbReference>
<dbReference type="GO" id="GO:0000976">
    <property type="term" value="F:transcription cis-regulatory region binding"/>
    <property type="evidence" value="ECO:0007669"/>
    <property type="project" value="UniProtKB-ARBA"/>
</dbReference>
<keyword evidence="8" id="KW-0539">Nucleus</keyword>
<evidence type="ECO:0000259" key="10">
    <source>
        <dbReference type="PROSITE" id="PS51032"/>
    </source>
</evidence>
<dbReference type="AlphaFoldDB" id="A0A9E9BYW6"/>
<evidence type="ECO:0000256" key="6">
    <source>
        <dbReference type="ARBA" id="ARBA00023159"/>
    </source>
</evidence>
<proteinExistence type="evidence at transcript level"/>
<dbReference type="PANTHER" id="PTHR31190">
    <property type="entry name" value="DNA-BINDING DOMAIN"/>
    <property type="match status" value="1"/>
</dbReference>
<keyword evidence="7" id="KW-0804">Transcription</keyword>
<evidence type="ECO:0000256" key="9">
    <source>
        <dbReference type="SAM" id="MobiDB-lite"/>
    </source>
</evidence>
<dbReference type="FunFam" id="3.30.730.10:FF:000001">
    <property type="entry name" value="Ethylene-responsive transcription factor 2"/>
    <property type="match status" value="1"/>
</dbReference>
<reference evidence="11" key="1">
    <citation type="submission" date="2022-08" db="EMBL/GenBank/DDBJ databases">
        <title>Phylogenomics of transcriptionally active AP2/ERF and bHLH transcription factors and their promoter regions regulating camptothecin biosynthesis in Nothapodytes nimmoniana.</title>
        <authorList>
            <person name="Godbole R.C."/>
            <person name="Pable A.A."/>
            <person name="Singh S."/>
            <person name="Barvkar V.T."/>
        </authorList>
    </citation>
    <scope>NUCLEOTIDE SEQUENCE</scope>
</reference>
<keyword evidence="3" id="KW-0611">Plant defense</keyword>
<dbReference type="GO" id="GO:0005634">
    <property type="term" value="C:nucleus"/>
    <property type="evidence" value="ECO:0007669"/>
    <property type="project" value="UniProtKB-SubCell"/>
</dbReference>
<keyword evidence="6" id="KW-0010">Activator</keyword>
<dbReference type="InterPro" id="IPR044808">
    <property type="entry name" value="ERF_plant"/>
</dbReference>
<feature type="region of interest" description="Disordered" evidence="9">
    <location>
        <begin position="68"/>
        <end position="90"/>
    </location>
</feature>
<keyword evidence="4" id="KW-0805">Transcription regulation</keyword>
<dbReference type="InterPro" id="IPR016177">
    <property type="entry name" value="DNA-bd_dom_sf"/>
</dbReference>
<dbReference type="EMBL" id="OP311498">
    <property type="protein sequence ID" value="WAK86026.1"/>
    <property type="molecule type" value="mRNA"/>
</dbReference>
<keyword evidence="5" id="KW-0238">DNA-binding</keyword>
<evidence type="ECO:0000313" key="11">
    <source>
        <dbReference type="EMBL" id="WAK86026.1"/>
    </source>
</evidence>
<sequence>MESADEASSVLDLIHHHLLDDAAFMQNYCLSNLTDNNHYFPQELSSDNTPLVSISDDNESRFNCFNKNNQARSLDDRKPSSNGEERRHYRGVRRRPWGKYAAEIRDPNRKGARVWLGTFETAIEAANAYDMAAFNLRGSKAILNFPLEVEKKNLQESHPPINNRRKRRRNEEMETEFGSREVKSGERETFESDAASDFALATASN</sequence>
<evidence type="ECO:0000256" key="8">
    <source>
        <dbReference type="ARBA" id="ARBA00023242"/>
    </source>
</evidence>